<accession>B3PDG2</accession>
<dbReference type="Proteomes" id="UP000001036">
    <property type="component" value="Chromosome"/>
</dbReference>
<reference evidence="2 3" key="1">
    <citation type="journal article" date="2008" name="J. Bacteriol.">
        <title>Insights into plant cell wall degradation from the genome sequence of the soil bacterium Cellvibrio japonicus.</title>
        <authorList>
            <person name="Deboy R.T."/>
            <person name="Mongodin E.F."/>
            <person name="Fouts D.E."/>
            <person name="Tailford L.E."/>
            <person name="Khouri H."/>
            <person name="Emerson J.B."/>
            <person name="Mohamoud Y."/>
            <person name="Watkins K."/>
            <person name="Henrissat B."/>
            <person name="Gilbert H.J."/>
            <person name="Nelson K.E."/>
        </authorList>
    </citation>
    <scope>NUCLEOTIDE SEQUENCE [LARGE SCALE GENOMIC DNA]</scope>
    <source>
        <strain evidence="2 3">Ueda107</strain>
    </source>
</reference>
<proteinExistence type="predicted"/>
<name>B3PDG2_CELJU</name>
<dbReference type="HOGENOM" id="CLU_992857_0_0_6"/>
<dbReference type="EMBL" id="CP000934">
    <property type="protein sequence ID" value="ACE83744.1"/>
    <property type="molecule type" value="Genomic_DNA"/>
</dbReference>
<keyword evidence="1" id="KW-0472">Membrane</keyword>
<feature type="transmembrane region" description="Helical" evidence="1">
    <location>
        <begin position="55"/>
        <end position="76"/>
    </location>
</feature>
<feature type="transmembrane region" description="Helical" evidence="1">
    <location>
        <begin position="137"/>
        <end position="157"/>
    </location>
</feature>
<evidence type="ECO:0000313" key="3">
    <source>
        <dbReference type="Proteomes" id="UP000001036"/>
    </source>
</evidence>
<dbReference type="STRING" id="498211.CJA_1420"/>
<gene>
    <name evidence="2" type="ordered locus">CJA_1420</name>
</gene>
<dbReference type="OrthoDB" id="9935148at2"/>
<keyword evidence="1" id="KW-1133">Transmembrane helix</keyword>
<feature type="transmembrane region" description="Helical" evidence="1">
    <location>
        <begin position="32"/>
        <end position="49"/>
    </location>
</feature>
<protein>
    <submittedName>
        <fullName evidence="2">Uncharacterized protein</fullName>
    </submittedName>
</protein>
<evidence type="ECO:0000256" key="1">
    <source>
        <dbReference type="SAM" id="Phobius"/>
    </source>
</evidence>
<keyword evidence="3" id="KW-1185">Reference proteome</keyword>
<feature type="transmembrane region" description="Helical" evidence="1">
    <location>
        <begin position="178"/>
        <end position="195"/>
    </location>
</feature>
<evidence type="ECO:0000313" key="2">
    <source>
        <dbReference type="EMBL" id="ACE83744.1"/>
    </source>
</evidence>
<dbReference type="RefSeq" id="WP_012487054.1">
    <property type="nucleotide sequence ID" value="NC_010995.1"/>
</dbReference>
<organism evidence="2 3">
    <name type="scientific">Cellvibrio japonicus (strain Ueda107)</name>
    <name type="common">Pseudomonas fluorescens subsp. cellulosa</name>
    <dbReference type="NCBI Taxonomy" id="498211"/>
    <lineage>
        <taxon>Bacteria</taxon>
        <taxon>Pseudomonadati</taxon>
        <taxon>Pseudomonadota</taxon>
        <taxon>Gammaproteobacteria</taxon>
        <taxon>Cellvibrionales</taxon>
        <taxon>Cellvibrionaceae</taxon>
        <taxon>Cellvibrio</taxon>
    </lineage>
</organism>
<keyword evidence="1" id="KW-0812">Transmembrane</keyword>
<dbReference type="KEGG" id="cja:CJA_1420"/>
<sequence>MYKKIKNIVIEKAVSEFSGYALHDQFYKAGMASFWLYMAIATVTLISLGQEHVDIVVKVFVFIIMCTCTIGAALEFWAPIKSLFDKTWFKWGLGAISILVYKYSESQSDDFINQFTGIDPSLLPFSSSVLSVVYLPYSWLVTVSFVLSFYVIFHWFFIPFEKPSSERTLDGFKYAMRFMGLMVIFIVANNSVRFFEDPNSFASMLAKEIVLKTEYFPRSHCINVSDNQLSADIGRGYISVFDQNSGVFYTVQCDLGITNQSTTRLSAPDAQKTRADLVPL</sequence>
<dbReference type="AlphaFoldDB" id="B3PDG2"/>